<evidence type="ECO:0000313" key="1">
    <source>
        <dbReference type="EMBL" id="KAK8213605.1"/>
    </source>
</evidence>
<organism evidence="1 2">
    <name type="scientific">Zalaria obscura</name>
    <dbReference type="NCBI Taxonomy" id="2024903"/>
    <lineage>
        <taxon>Eukaryota</taxon>
        <taxon>Fungi</taxon>
        <taxon>Dikarya</taxon>
        <taxon>Ascomycota</taxon>
        <taxon>Pezizomycotina</taxon>
        <taxon>Dothideomycetes</taxon>
        <taxon>Dothideomycetidae</taxon>
        <taxon>Dothideales</taxon>
        <taxon>Zalariaceae</taxon>
        <taxon>Zalaria</taxon>
    </lineage>
</organism>
<dbReference type="Proteomes" id="UP001320706">
    <property type="component" value="Unassembled WGS sequence"/>
</dbReference>
<reference evidence="1" key="1">
    <citation type="submission" date="2024-02" db="EMBL/GenBank/DDBJ databases">
        <title>Metagenome Assembled Genome of Zalaria obscura JY119.</title>
        <authorList>
            <person name="Vighnesh L."/>
            <person name="Jagadeeshwari U."/>
            <person name="Venkata Ramana C."/>
            <person name="Sasikala C."/>
        </authorList>
    </citation>
    <scope>NUCLEOTIDE SEQUENCE</scope>
    <source>
        <strain evidence="1">JY119</strain>
    </source>
</reference>
<protein>
    <submittedName>
        <fullName evidence="1">Uncharacterized protein</fullName>
    </submittedName>
</protein>
<accession>A0ACC3SHS3</accession>
<comment type="caution">
    <text evidence="1">The sequence shown here is derived from an EMBL/GenBank/DDBJ whole genome shotgun (WGS) entry which is preliminary data.</text>
</comment>
<evidence type="ECO:0000313" key="2">
    <source>
        <dbReference type="Proteomes" id="UP001320706"/>
    </source>
</evidence>
<sequence>MVISATLNTGADVRLAARNNKHTSSTSGLAPSYLQANLIVLPSRYAADFRTLCTRNPVPCPLLAESATVGSFNALKSYIPSISGEKVAADIDIRHDAPRYNIYQESKLAAFEVPDIAAQWTDDHVAFLIGCSYSFETALTEAGLPPRHTVMGRNVPMYRTSVPLCPAGVFTGSTYVVSMRPYRRSDVETVREITRRFVTTHGEPIAWGWEAVRRFGIEDVASPEWGEKPLALDGGDFVDDGDYVPVFWGCGVTPQEAVMRAGLEGTVMGHAPGHMIVLDVTEDEVFGTAKAKINRKLGLTV</sequence>
<name>A0ACC3SHS3_9PEZI</name>
<gene>
    <name evidence="1" type="ORF">M8818_002909</name>
</gene>
<proteinExistence type="predicted"/>
<dbReference type="EMBL" id="JAMKPW020000011">
    <property type="protein sequence ID" value="KAK8213605.1"/>
    <property type="molecule type" value="Genomic_DNA"/>
</dbReference>
<keyword evidence="2" id="KW-1185">Reference proteome</keyword>